<comment type="caution">
    <text evidence="1">The sequence shown here is derived from an EMBL/GenBank/DDBJ whole genome shotgun (WGS) entry which is preliminary data.</text>
</comment>
<reference evidence="1 2" key="1">
    <citation type="journal article" date="2011" name="Genome Biol.">
        <title>Comparative genome sequence analysis underscores mycoparasitism as the ancestral life style of Trichoderma.</title>
        <authorList>
            <person name="Kubicek C.P."/>
            <person name="Herrera-Estrella A."/>
            <person name="Seidl-Seiboth V."/>
            <person name="Martinez D.A."/>
            <person name="Druzhinina I.S."/>
            <person name="Thon M."/>
            <person name="Zeilinger S."/>
            <person name="Casas-Flores S."/>
            <person name="Horwitz B.A."/>
            <person name="Mukherjee P.K."/>
            <person name="Mukherjee M."/>
            <person name="Kredics L."/>
            <person name="Alcaraz L.D."/>
            <person name="Aerts A."/>
            <person name="Antal Z."/>
            <person name="Atanasova L."/>
            <person name="Cervantes-Badillo M.G."/>
            <person name="Challacombe J."/>
            <person name="Chertkov O."/>
            <person name="McCluskey K."/>
            <person name="Coulpier F."/>
            <person name="Deshpande N."/>
            <person name="von Doehren H."/>
            <person name="Ebbole D.J."/>
            <person name="Esquivel-Naranjo E.U."/>
            <person name="Fekete E."/>
            <person name="Flipphi M."/>
            <person name="Glaser F."/>
            <person name="Gomez-Rodriguez E.Y."/>
            <person name="Gruber S."/>
            <person name="Han C."/>
            <person name="Henrissat B."/>
            <person name="Hermosa R."/>
            <person name="Hernandez-Onate M."/>
            <person name="Karaffa L."/>
            <person name="Kosti I."/>
            <person name="Le Crom S."/>
            <person name="Lindquist E."/>
            <person name="Lucas S."/>
            <person name="Luebeck M."/>
            <person name="Luebeck P.S."/>
            <person name="Margeot A."/>
            <person name="Metz B."/>
            <person name="Misra M."/>
            <person name="Nevalainen H."/>
            <person name="Omann M."/>
            <person name="Packer N."/>
            <person name="Perrone G."/>
            <person name="Uresti-Rivera E.E."/>
            <person name="Salamov A."/>
            <person name="Schmoll M."/>
            <person name="Seiboth B."/>
            <person name="Shapiro H."/>
            <person name="Sukno S."/>
            <person name="Tamayo-Ramos J.A."/>
            <person name="Tisch D."/>
            <person name="Wiest A."/>
            <person name="Wilkinson H.H."/>
            <person name="Zhang M."/>
            <person name="Coutinho P.M."/>
            <person name="Kenerley C.M."/>
            <person name="Monte E."/>
            <person name="Baker S.E."/>
            <person name="Grigoriev I.V."/>
        </authorList>
    </citation>
    <scope>NUCLEOTIDE SEQUENCE [LARGE SCALE GENOMIC DNA]</scope>
    <source>
        <strain evidence="2">ATCC 20476 / IMI 206040</strain>
    </source>
</reference>
<dbReference type="HOGENOM" id="CLU_2346981_0_0_1"/>
<protein>
    <submittedName>
        <fullName evidence="1">Uncharacterized protein</fullName>
    </submittedName>
</protein>
<organism evidence="1 2">
    <name type="scientific">Hypocrea atroviridis (strain ATCC 20476 / IMI 206040)</name>
    <name type="common">Trichoderma atroviride</name>
    <dbReference type="NCBI Taxonomy" id="452589"/>
    <lineage>
        <taxon>Eukaryota</taxon>
        <taxon>Fungi</taxon>
        <taxon>Dikarya</taxon>
        <taxon>Ascomycota</taxon>
        <taxon>Pezizomycotina</taxon>
        <taxon>Sordariomycetes</taxon>
        <taxon>Hypocreomycetidae</taxon>
        <taxon>Hypocreales</taxon>
        <taxon>Hypocreaceae</taxon>
        <taxon>Trichoderma</taxon>
    </lineage>
</organism>
<evidence type="ECO:0000313" key="1">
    <source>
        <dbReference type="EMBL" id="EHK45083.1"/>
    </source>
</evidence>
<keyword evidence="2" id="KW-1185">Reference proteome</keyword>
<accession>G9NVR5</accession>
<dbReference type="Proteomes" id="UP000005426">
    <property type="component" value="Unassembled WGS sequence"/>
</dbReference>
<sequence length="97" mass="10689">MRRQRAVRGGGPEEIFGLEPGIASSLVLRISNIEVCYGTCKHDFTYSRIHTASSLSTHVEEPGQVMLPGPSSVSECAYLPRWVKPWLQGGWSKDSQA</sequence>
<dbReference type="EMBL" id="ABDG02000024">
    <property type="protein sequence ID" value="EHK45083.1"/>
    <property type="molecule type" value="Genomic_DNA"/>
</dbReference>
<dbReference type="AlphaFoldDB" id="G9NVR5"/>
<evidence type="ECO:0000313" key="2">
    <source>
        <dbReference type="Proteomes" id="UP000005426"/>
    </source>
</evidence>
<name>G9NVR5_HYPAI</name>
<gene>
    <name evidence="1" type="ORF">TRIATDRAFT_299825</name>
</gene>
<proteinExistence type="predicted"/>